<dbReference type="PANTHER" id="PTHR10209:SF751">
    <property type="entry name" value="OS06G0255100 PROTEIN"/>
    <property type="match status" value="1"/>
</dbReference>
<comment type="similarity">
    <text evidence="1 5">Belongs to the iron/ascorbate-dependent oxidoreductase family.</text>
</comment>
<evidence type="ECO:0000256" key="3">
    <source>
        <dbReference type="ARBA" id="ARBA00023002"/>
    </source>
</evidence>
<organism evidence="7 8">
    <name type="scientific">Ficus carica</name>
    <name type="common">Common fig</name>
    <dbReference type="NCBI Taxonomy" id="3494"/>
    <lineage>
        <taxon>Eukaryota</taxon>
        <taxon>Viridiplantae</taxon>
        <taxon>Streptophyta</taxon>
        <taxon>Embryophyta</taxon>
        <taxon>Tracheophyta</taxon>
        <taxon>Spermatophyta</taxon>
        <taxon>Magnoliopsida</taxon>
        <taxon>eudicotyledons</taxon>
        <taxon>Gunneridae</taxon>
        <taxon>Pentapetalae</taxon>
        <taxon>rosids</taxon>
        <taxon>fabids</taxon>
        <taxon>Rosales</taxon>
        <taxon>Moraceae</taxon>
        <taxon>Ficeae</taxon>
        <taxon>Ficus</taxon>
    </lineage>
</organism>
<evidence type="ECO:0000259" key="6">
    <source>
        <dbReference type="PROSITE" id="PS51471"/>
    </source>
</evidence>
<keyword evidence="2 5" id="KW-0479">Metal-binding</keyword>
<sequence length="357" mass="39690">MADYVDRLKDLKQFDDSKTGVKGLLDSGLTSLPRFFIHPPETLSDLKPSPAARHVSIPIVDLSATDDHRHAAVVDEVSRAAREFGFFQVVNHRIPPEVLDRTIGAVKAFHELPPEIRSRFYRREMGTGVSYLSNVDLFRSKAASWRDTLQVRLGPTPPAPGQLPEVCAGAVAEWDQEVVMLGGVLLDLVGEGLGLPAGRFREMTCLEGRTFVGHYYPDCPEPDRTVGLATHADPGVLTVLLQDHVGGLQVKYGEVWVDVEPVPGALVVNIGDLLQIMSNDEYKSVEHRVSVNTGPEPRVSIAVFFNPSDRESLFGPLPELISPVKPAVYREFKYLEFMQKFFARELDGKSLKNYFRL</sequence>
<dbReference type="GO" id="GO:0051213">
    <property type="term" value="F:dioxygenase activity"/>
    <property type="evidence" value="ECO:0007669"/>
    <property type="project" value="UniProtKB-ARBA"/>
</dbReference>
<dbReference type="InterPro" id="IPR027443">
    <property type="entry name" value="IPNS-like_sf"/>
</dbReference>
<name>A0AA87ZLR6_FICCA</name>
<reference evidence="7" key="1">
    <citation type="submission" date="2023-07" db="EMBL/GenBank/DDBJ databases">
        <title>draft genome sequence of fig (Ficus carica).</title>
        <authorList>
            <person name="Takahashi T."/>
            <person name="Nishimura K."/>
        </authorList>
    </citation>
    <scope>NUCLEOTIDE SEQUENCE</scope>
</reference>
<dbReference type="PROSITE" id="PS51471">
    <property type="entry name" value="FE2OG_OXY"/>
    <property type="match status" value="1"/>
</dbReference>
<dbReference type="Gramene" id="FCD_00025819-RA">
    <property type="protein sequence ID" value="FCD_00025819-RA:cds"/>
    <property type="gene ID" value="FCD_00025819"/>
</dbReference>
<dbReference type="InterPro" id="IPR026992">
    <property type="entry name" value="DIOX_N"/>
</dbReference>
<dbReference type="GO" id="GO:0046872">
    <property type="term" value="F:metal ion binding"/>
    <property type="evidence" value="ECO:0007669"/>
    <property type="project" value="UniProtKB-KW"/>
</dbReference>
<dbReference type="PANTHER" id="PTHR10209">
    <property type="entry name" value="OXIDOREDUCTASE, 2OG-FE II OXYGENASE FAMILY PROTEIN"/>
    <property type="match status" value="1"/>
</dbReference>
<protein>
    <recommendedName>
        <fullName evidence="6">Fe2OG dioxygenase domain-containing protein</fullName>
    </recommendedName>
</protein>
<evidence type="ECO:0000256" key="5">
    <source>
        <dbReference type="RuleBase" id="RU003682"/>
    </source>
</evidence>
<dbReference type="Pfam" id="PF14226">
    <property type="entry name" value="DIOX_N"/>
    <property type="match status" value="1"/>
</dbReference>
<dbReference type="SUPFAM" id="SSF51197">
    <property type="entry name" value="Clavaminate synthase-like"/>
    <property type="match status" value="1"/>
</dbReference>
<evidence type="ECO:0000256" key="2">
    <source>
        <dbReference type="ARBA" id="ARBA00022723"/>
    </source>
</evidence>
<evidence type="ECO:0000313" key="7">
    <source>
        <dbReference type="EMBL" id="GMN38463.1"/>
    </source>
</evidence>
<evidence type="ECO:0000256" key="1">
    <source>
        <dbReference type="ARBA" id="ARBA00008056"/>
    </source>
</evidence>
<evidence type="ECO:0000256" key="4">
    <source>
        <dbReference type="ARBA" id="ARBA00023004"/>
    </source>
</evidence>
<proteinExistence type="inferred from homology"/>
<keyword evidence="3 5" id="KW-0560">Oxidoreductase</keyword>
<feature type="domain" description="Fe2OG dioxygenase" evidence="6">
    <location>
        <begin position="201"/>
        <end position="307"/>
    </location>
</feature>
<dbReference type="Pfam" id="PF03171">
    <property type="entry name" value="2OG-FeII_Oxy"/>
    <property type="match status" value="1"/>
</dbReference>
<keyword evidence="4 5" id="KW-0408">Iron</keyword>
<dbReference type="FunFam" id="2.60.120.330:FF:000026">
    <property type="entry name" value="DIBOA-glucoside dioxygenase BX6"/>
    <property type="match status" value="1"/>
</dbReference>
<gene>
    <name evidence="7" type="ORF">TIFTF001_007696</name>
</gene>
<dbReference type="InterPro" id="IPR005123">
    <property type="entry name" value="Oxoglu/Fe-dep_dioxygenase_dom"/>
</dbReference>
<keyword evidence="8" id="KW-1185">Reference proteome</keyword>
<dbReference type="EMBL" id="BTGU01000008">
    <property type="protein sequence ID" value="GMN38463.1"/>
    <property type="molecule type" value="Genomic_DNA"/>
</dbReference>
<dbReference type="Proteomes" id="UP001187192">
    <property type="component" value="Unassembled WGS sequence"/>
</dbReference>
<dbReference type="AlphaFoldDB" id="A0AA87ZLR6"/>
<evidence type="ECO:0000313" key="8">
    <source>
        <dbReference type="Proteomes" id="UP001187192"/>
    </source>
</evidence>
<accession>A0AA87ZLR6</accession>
<comment type="caution">
    <text evidence="7">The sequence shown here is derived from an EMBL/GenBank/DDBJ whole genome shotgun (WGS) entry which is preliminary data.</text>
</comment>
<dbReference type="Gene3D" id="2.60.120.330">
    <property type="entry name" value="B-lactam Antibiotic, Isopenicillin N Synthase, Chain"/>
    <property type="match status" value="1"/>
</dbReference>
<dbReference type="InterPro" id="IPR044861">
    <property type="entry name" value="IPNS-like_FE2OG_OXY"/>
</dbReference>